<comment type="catalytic activity">
    <reaction evidence="9 10">
        <text>tRNA(Arg) + L-arginine + ATP = L-arginyl-tRNA(Arg) + AMP + diphosphate</text>
        <dbReference type="Rhea" id="RHEA:20301"/>
        <dbReference type="Rhea" id="RHEA-COMP:9658"/>
        <dbReference type="Rhea" id="RHEA-COMP:9673"/>
        <dbReference type="ChEBI" id="CHEBI:30616"/>
        <dbReference type="ChEBI" id="CHEBI:32682"/>
        <dbReference type="ChEBI" id="CHEBI:33019"/>
        <dbReference type="ChEBI" id="CHEBI:78442"/>
        <dbReference type="ChEBI" id="CHEBI:78513"/>
        <dbReference type="ChEBI" id="CHEBI:456215"/>
        <dbReference type="EC" id="6.1.1.19"/>
    </reaction>
</comment>
<keyword evidence="16" id="KW-1185">Reference proteome</keyword>
<dbReference type="InterPro" id="IPR035684">
    <property type="entry name" value="ArgRS_core"/>
</dbReference>
<feature type="short sequence motif" description="'HIGH' region" evidence="10">
    <location>
        <begin position="124"/>
        <end position="134"/>
    </location>
</feature>
<sequence length="658" mass="72490">MQIQQELKHRFSAALAGLTSSPDEAAQLLRPTQDPKFGDYQSNCAMPLKNELGKPPREIAESIVAALQVDDLCDPPEIAGPGFINLRLKNDWLAQQATAMLRDPRLGVPAAANPRTVVLDYSGPNVAKPMHVGHIRSTVIGSAIAELLRFAGHTVITDNHVGDWGTQFGMVIYGYKHFLDREAFQSQPVAELLRLYRLVNNLIDYHNSVASLPNRAAAIEKATADLATAVAAEAAETEKKAKKKALKNVAAAERKLQSTRDDLESTRQKIAAVEADKSLHDLALAHPEIAATVLQETAKLHEGDKENLTLWHEVLPFCRDEIDKIYNRLDIAFDHQHGESFYHEMLGGVIEQLEAAGLAQPSDGALCVFLPEFEAPMIVRKKDGAYLYATTDLATLEYRMREWSPDEILIVTDHRQAEHFEKVFIVGRKLGCGDVQLKHLPFGTVLDESGKPFKTRSGSTVGLEALLDDAVDAAFAAVCDPDRVAKIDPPLSDDEKQTISRVVGHGAIKYADLAHNRTSDYKFSLEKMVSLDGNTSAYIQYSYARMQSILSRAESSEQQVIDGDAAILIGAPAERALVIRLLQFGEAIDQSLEDYRPNVIVDYLYDVAKAYSSFYEQCPVLKADDTATLNSRLAIVSATARILRQGLQLLGIDVVPRM</sequence>
<dbReference type="InterPro" id="IPR001278">
    <property type="entry name" value="Arg-tRNA-ligase"/>
</dbReference>
<dbReference type="Gene3D" id="3.40.50.620">
    <property type="entry name" value="HUPs"/>
    <property type="match status" value="1"/>
</dbReference>
<dbReference type="Pfam" id="PF05746">
    <property type="entry name" value="DALR_1"/>
    <property type="match status" value="1"/>
</dbReference>
<dbReference type="AlphaFoldDB" id="A0A517M0K1"/>
<dbReference type="GO" id="GO:0006420">
    <property type="term" value="P:arginyl-tRNA aminoacylation"/>
    <property type="evidence" value="ECO:0007669"/>
    <property type="project" value="UniProtKB-UniRule"/>
</dbReference>
<evidence type="ECO:0000256" key="5">
    <source>
        <dbReference type="ARBA" id="ARBA00022741"/>
    </source>
</evidence>
<dbReference type="SUPFAM" id="SSF55190">
    <property type="entry name" value="Arginyl-tRNA synthetase (ArgRS), N-terminal 'additional' domain"/>
    <property type="match status" value="1"/>
</dbReference>
<dbReference type="GO" id="GO:0005524">
    <property type="term" value="F:ATP binding"/>
    <property type="evidence" value="ECO:0007669"/>
    <property type="project" value="UniProtKB-UniRule"/>
</dbReference>
<comment type="subcellular location">
    <subcellularLocation>
        <location evidence="1 10">Cytoplasm</location>
    </subcellularLocation>
</comment>
<dbReference type="InterPro" id="IPR005148">
    <property type="entry name" value="Arg-tRNA-synth_N"/>
</dbReference>
<keyword evidence="4 10" id="KW-0436">Ligase</keyword>
<dbReference type="SUPFAM" id="SSF47323">
    <property type="entry name" value="Anticodon-binding domain of a subclass of class I aminoacyl-tRNA synthetases"/>
    <property type="match status" value="1"/>
</dbReference>
<evidence type="ECO:0000256" key="12">
    <source>
        <dbReference type="SAM" id="Coils"/>
    </source>
</evidence>
<evidence type="ECO:0000256" key="1">
    <source>
        <dbReference type="ARBA" id="ARBA00004496"/>
    </source>
</evidence>
<evidence type="ECO:0000313" key="16">
    <source>
        <dbReference type="Proteomes" id="UP000319557"/>
    </source>
</evidence>
<dbReference type="InterPro" id="IPR036695">
    <property type="entry name" value="Arg-tRNA-synth_N_sf"/>
</dbReference>
<evidence type="ECO:0000256" key="4">
    <source>
        <dbReference type="ARBA" id="ARBA00022598"/>
    </source>
</evidence>
<evidence type="ECO:0000256" key="7">
    <source>
        <dbReference type="ARBA" id="ARBA00022917"/>
    </source>
</evidence>
<comment type="similarity">
    <text evidence="2 10 11">Belongs to the class-I aminoacyl-tRNA synthetase family.</text>
</comment>
<evidence type="ECO:0000256" key="3">
    <source>
        <dbReference type="ARBA" id="ARBA00022490"/>
    </source>
</evidence>
<dbReference type="InterPro" id="IPR014729">
    <property type="entry name" value="Rossmann-like_a/b/a_fold"/>
</dbReference>
<dbReference type="OrthoDB" id="9805987at2"/>
<dbReference type="SMART" id="SM01016">
    <property type="entry name" value="Arg_tRNA_synt_N"/>
    <property type="match status" value="1"/>
</dbReference>
<evidence type="ECO:0000256" key="2">
    <source>
        <dbReference type="ARBA" id="ARBA00005594"/>
    </source>
</evidence>
<dbReference type="PANTHER" id="PTHR11956">
    <property type="entry name" value="ARGINYL-TRNA SYNTHETASE"/>
    <property type="match status" value="1"/>
</dbReference>
<proteinExistence type="inferred from homology"/>
<evidence type="ECO:0000256" key="8">
    <source>
        <dbReference type="ARBA" id="ARBA00023146"/>
    </source>
</evidence>
<keyword evidence="3 10" id="KW-0963">Cytoplasm</keyword>
<evidence type="ECO:0000256" key="10">
    <source>
        <dbReference type="HAMAP-Rule" id="MF_00123"/>
    </source>
</evidence>
<gene>
    <name evidence="10 15" type="primary">argS</name>
    <name evidence="15" type="ORF">EC9_25980</name>
</gene>
<dbReference type="SUPFAM" id="SSF52374">
    <property type="entry name" value="Nucleotidylyl transferase"/>
    <property type="match status" value="1"/>
</dbReference>
<keyword evidence="5 10" id="KW-0547">Nucleotide-binding</keyword>
<feature type="domain" description="Arginyl tRNA synthetase N-terminal" evidence="14">
    <location>
        <begin position="5"/>
        <end position="88"/>
    </location>
</feature>
<dbReference type="CDD" id="cd07956">
    <property type="entry name" value="Anticodon_Ia_Arg"/>
    <property type="match status" value="1"/>
</dbReference>
<dbReference type="EC" id="6.1.1.19" evidence="10"/>
<evidence type="ECO:0000256" key="11">
    <source>
        <dbReference type="RuleBase" id="RU363038"/>
    </source>
</evidence>
<evidence type="ECO:0000259" key="13">
    <source>
        <dbReference type="SMART" id="SM00836"/>
    </source>
</evidence>
<name>A0A517M0K1_9BACT</name>
<dbReference type="FunFam" id="1.10.730.10:FF:000008">
    <property type="entry name" value="Arginine--tRNA ligase"/>
    <property type="match status" value="1"/>
</dbReference>
<dbReference type="HAMAP" id="MF_00123">
    <property type="entry name" value="Arg_tRNA_synth"/>
    <property type="match status" value="1"/>
</dbReference>
<feature type="domain" description="DALR anticodon binding" evidence="13">
    <location>
        <begin position="539"/>
        <end position="658"/>
    </location>
</feature>
<evidence type="ECO:0000259" key="14">
    <source>
        <dbReference type="SMART" id="SM01016"/>
    </source>
</evidence>
<dbReference type="NCBIfam" id="TIGR00456">
    <property type="entry name" value="argS"/>
    <property type="match status" value="1"/>
</dbReference>
<accession>A0A517M0K1</accession>
<keyword evidence="12" id="KW-0175">Coiled coil</keyword>
<dbReference type="PRINTS" id="PR01038">
    <property type="entry name" value="TRNASYNTHARG"/>
</dbReference>
<dbReference type="PROSITE" id="PS00178">
    <property type="entry name" value="AA_TRNA_LIGASE_I"/>
    <property type="match status" value="1"/>
</dbReference>
<dbReference type="InterPro" id="IPR009080">
    <property type="entry name" value="tRNAsynth_Ia_anticodon-bd"/>
</dbReference>
<keyword evidence="8 10" id="KW-0030">Aminoacyl-tRNA synthetase</keyword>
<comment type="subunit">
    <text evidence="10">Monomer.</text>
</comment>
<organism evidence="15 16">
    <name type="scientific">Rosistilla ulvae</name>
    <dbReference type="NCBI Taxonomy" id="1930277"/>
    <lineage>
        <taxon>Bacteria</taxon>
        <taxon>Pseudomonadati</taxon>
        <taxon>Planctomycetota</taxon>
        <taxon>Planctomycetia</taxon>
        <taxon>Pirellulales</taxon>
        <taxon>Pirellulaceae</taxon>
        <taxon>Rosistilla</taxon>
    </lineage>
</organism>
<protein>
    <recommendedName>
        <fullName evidence="10">Arginine--tRNA ligase</fullName>
        <ecNumber evidence="10">6.1.1.19</ecNumber>
    </recommendedName>
    <alternativeName>
        <fullName evidence="10">Arginyl-tRNA synthetase</fullName>
        <shortName evidence="10">ArgRS</shortName>
    </alternativeName>
</protein>
<evidence type="ECO:0000256" key="6">
    <source>
        <dbReference type="ARBA" id="ARBA00022840"/>
    </source>
</evidence>
<dbReference type="GO" id="GO:0004814">
    <property type="term" value="F:arginine-tRNA ligase activity"/>
    <property type="evidence" value="ECO:0007669"/>
    <property type="project" value="UniProtKB-UniRule"/>
</dbReference>
<evidence type="ECO:0000313" key="15">
    <source>
        <dbReference type="EMBL" id="QDS88408.1"/>
    </source>
</evidence>
<dbReference type="SMART" id="SM00836">
    <property type="entry name" value="DALR_1"/>
    <property type="match status" value="1"/>
</dbReference>
<dbReference type="EMBL" id="CP036261">
    <property type="protein sequence ID" value="QDS88408.1"/>
    <property type="molecule type" value="Genomic_DNA"/>
</dbReference>
<dbReference type="InterPro" id="IPR008909">
    <property type="entry name" value="DALR_anticod-bd"/>
</dbReference>
<dbReference type="Gene3D" id="1.10.730.10">
    <property type="entry name" value="Isoleucyl-tRNA Synthetase, Domain 1"/>
    <property type="match status" value="1"/>
</dbReference>
<dbReference type="Pfam" id="PF00750">
    <property type="entry name" value="tRNA-synt_1d"/>
    <property type="match status" value="2"/>
</dbReference>
<dbReference type="PANTHER" id="PTHR11956:SF5">
    <property type="entry name" value="ARGININE--TRNA LIGASE, CYTOPLASMIC"/>
    <property type="match status" value="1"/>
</dbReference>
<dbReference type="InterPro" id="IPR001412">
    <property type="entry name" value="aa-tRNA-synth_I_CS"/>
</dbReference>
<keyword evidence="7 10" id="KW-0648">Protein biosynthesis</keyword>
<feature type="coiled-coil region" evidence="12">
    <location>
        <begin position="232"/>
        <end position="276"/>
    </location>
</feature>
<dbReference type="GO" id="GO:0005737">
    <property type="term" value="C:cytoplasm"/>
    <property type="evidence" value="ECO:0007669"/>
    <property type="project" value="UniProtKB-SubCell"/>
</dbReference>
<dbReference type="Proteomes" id="UP000319557">
    <property type="component" value="Chromosome"/>
</dbReference>
<keyword evidence="6 10" id="KW-0067">ATP-binding</keyword>
<reference evidence="15 16" key="1">
    <citation type="submission" date="2019-02" db="EMBL/GenBank/DDBJ databases">
        <title>Deep-cultivation of Planctomycetes and their phenomic and genomic characterization uncovers novel biology.</title>
        <authorList>
            <person name="Wiegand S."/>
            <person name="Jogler M."/>
            <person name="Boedeker C."/>
            <person name="Pinto D."/>
            <person name="Vollmers J."/>
            <person name="Rivas-Marin E."/>
            <person name="Kohn T."/>
            <person name="Peeters S.H."/>
            <person name="Heuer A."/>
            <person name="Rast P."/>
            <person name="Oberbeckmann S."/>
            <person name="Bunk B."/>
            <person name="Jeske O."/>
            <person name="Meyerdierks A."/>
            <person name="Storesund J.E."/>
            <person name="Kallscheuer N."/>
            <person name="Luecker S."/>
            <person name="Lage O.M."/>
            <person name="Pohl T."/>
            <person name="Merkel B.J."/>
            <person name="Hornburger P."/>
            <person name="Mueller R.-W."/>
            <person name="Bruemmer F."/>
            <person name="Labrenz M."/>
            <person name="Spormann A.M."/>
            <person name="Op den Camp H."/>
            <person name="Overmann J."/>
            <person name="Amann R."/>
            <person name="Jetten M.S.M."/>
            <person name="Mascher T."/>
            <person name="Medema M.H."/>
            <person name="Devos D.P."/>
            <person name="Kaster A.-K."/>
            <person name="Ovreas L."/>
            <person name="Rohde M."/>
            <person name="Galperin M.Y."/>
            <person name="Jogler C."/>
        </authorList>
    </citation>
    <scope>NUCLEOTIDE SEQUENCE [LARGE SCALE GENOMIC DNA]</scope>
    <source>
        <strain evidence="15 16">EC9</strain>
    </source>
</reference>
<dbReference type="KEGG" id="ruv:EC9_25980"/>
<dbReference type="Pfam" id="PF03485">
    <property type="entry name" value="Arg_tRNA_synt_N"/>
    <property type="match status" value="1"/>
</dbReference>
<dbReference type="Gene3D" id="3.30.1360.70">
    <property type="entry name" value="Arginyl tRNA synthetase N-terminal domain"/>
    <property type="match status" value="1"/>
</dbReference>
<evidence type="ECO:0000256" key="9">
    <source>
        <dbReference type="ARBA" id="ARBA00049339"/>
    </source>
</evidence>
<dbReference type="RefSeq" id="WP_145345621.1">
    <property type="nucleotide sequence ID" value="NZ_CP036261.1"/>
</dbReference>